<protein>
    <submittedName>
        <fullName evidence="5">Mandelate racemase</fullName>
    </submittedName>
</protein>
<dbReference type="InterPro" id="IPR018110">
    <property type="entry name" value="Mandel_Rmase/mucon_lact_enz_CS"/>
</dbReference>
<comment type="cofactor">
    <cofactor evidence="1">
        <name>Mg(2+)</name>
        <dbReference type="ChEBI" id="CHEBI:18420"/>
    </cofactor>
</comment>
<evidence type="ECO:0000256" key="3">
    <source>
        <dbReference type="ARBA" id="ARBA00022842"/>
    </source>
</evidence>
<dbReference type="GO" id="GO:0000287">
    <property type="term" value="F:magnesium ion binding"/>
    <property type="evidence" value="ECO:0007669"/>
    <property type="project" value="TreeGrafter"/>
</dbReference>
<dbReference type="Gene3D" id="3.20.20.120">
    <property type="entry name" value="Enolase-like C-terminal domain"/>
    <property type="match status" value="1"/>
</dbReference>
<keyword evidence="2" id="KW-0479">Metal-binding</keyword>
<sequence>MLVEKPSTAPKLRSLSAVTVNVPMRRALGTSADTVRSAPLLLIDVVTEEGITGRSYVFCYVASAGPAIARMLEAAFETVRGDHVSPHDIAAKLHKRFRLIGVQGIVRMALAGLDVALWDILAKAAGLPLAAMLGAQLSPIRAYNSNGLGLMTPAACADEAMELLEGGFSAVKLRLGRTTLSSDLEAVRAVRKRLPDDVALMVDFNQALSLSEAKERGRALDQEGVYWIEEPIRHDDYDGYADLTRSLTTPVQIGENFSGVTAMAVALSRKASDYVMPDLERIGGVTGWIRAAGLAAGNDIAMSSHLFPEVSAHLLAATATAHWLEYVDWAEPILCEPVRVKDGFVTPSAMPGVGLEWDLQAVERYRI</sequence>
<evidence type="ECO:0000313" key="5">
    <source>
        <dbReference type="EMBL" id="KPH81111.1"/>
    </source>
</evidence>
<dbReference type="PANTHER" id="PTHR13794:SF58">
    <property type="entry name" value="MITOCHONDRIAL ENOLASE SUPERFAMILY MEMBER 1"/>
    <property type="match status" value="1"/>
</dbReference>
<dbReference type="GO" id="GO:0016836">
    <property type="term" value="F:hydro-lyase activity"/>
    <property type="evidence" value="ECO:0007669"/>
    <property type="project" value="TreeGrafter"/>
</dbReference>
<proteinExistence type="predicted"/>
<reference evidence="5 6" key="1">
    <citation type="submission" date="2015-07" db="EMBL/GenBank/DDBJ databases">
        <title>Whole genome sequencing of Bosea vaviloviae isolated from cave pool.</title>
        <authorList>
            <person name="Tan N.E.H."/>
            <person name="Lee Y.P."/>
            <person name="Gan H.M."/>
            <person name="Barton H."/>
            <person name="Savka M.A."/>
        </authorList>
    </citation>
    <scope>NUCLEOTIDE SEQUENCE [LARGE SCALE GENOMIC DNA]</scope>
    <source>
        <strain evidence="5 6">SD260</strain>
    </source>
</reference>
<accession>A0A0N1F6N4</accession>
<dbReference type="InterPro" id="IPR013341">
    <property type="entry name" value="Mandelate_racemase_N_dom"/>
</dbReference>
<keyword evidence="6" id="KW-1185">Reference proteome</keyword>
<dbReference type="SMART" id="SM00922">
    <property type="entry name" value="MR_MLE"/>
    <property type="match status" value="1"/>
</dbReference>
<dbReference type="InterPro" id="IPR029065">
    <property type="entry name" value="Enolase_C-like"/>
</dbReference>
<dbReference type="Pfam" id="PF02746">
    <property type="entry name" value="MR_MLE_N"/>
    <property type="match status" value="1"/>
</dbReference>
<dbReference type="InterPro" id="IPR046945">
    <property type="entry name" value="RHMD-like"/>
</dbReference>
<dbReference type="Proteomes" id="UP000037822">
    <property type="component" value="Unassembled WGS sequence"/>
</dbReference>
<dbReference type="PROSITE" id="PS00909">
    <property type="entry name" value="MR_MLE_2"/>
    <property type="match status" value="1"/>
</dbReference>
<dbReference type="SUPFAM" id="SSF54826">
    <property type="entry name" value="Enolase N-terminal domain-like"/>
    <property type="match status" value="1"/>
</dbReference>
<dbReference type="AlphaFoldDB" id="A0A0N1F6N4"/>
<dbReference type="InterPro" id="IPR013342">
    <property type="entry name" value="Mandelate_racemase_C"/>
</dbReference>
<dbReference type="SFLD" id="SFLDS00001">
    <property type="entry name" value="Enolase"/>
    <property type="match status" value="1"/>
</dbReference>
<dbReference type="SUPFAM" id="SSF51604">
    <property type="entry name" value="Enolase C-terminal domain-like"/>
    <property type="match status" value="1"/>
</dbReference>
<organism evidence="5 6">
    <name type="scientific">Bosea vaviloviae</name>
    <dbReference type="NCBI Taxonomy" id="1526658"/>
    <lineage>
        <taxon>Bacteria</taxon>
        <taxon>Pseudomonadati</taxon>
        <taxon>Pseudomonadota</taxon>
        <taxon>Alphaproteobacteria</taxon>
        <taxon>Hyphomicrobiales</taxon>
        <taxon>Boseaceae</taxon>
        <taxon>Bosea</taxon>
    </lineage>
</organism>
<dbReference type="Pfam" id="PF13378">
    <property type="entry name" value="MR_MLE_C"/>
    <property type="match status" value="1"/>
</dbReference>
<feature type="domain" description="Mandelate racemase/muconate lactonizing enzyme C-terminal" evidence="4">
    <location>
        <begin position="153"/>
        <end position="250"/>
    </location>
</feature>
<dbReference type="Gene3D" id="3.30.390.10">
    <property type="entry name" value="Enolase-like, N-terminal domain"/>
    <property type="match status" value="1"/>
</dbReference>
<dbReference type="OrthoDB" id="9802699at2"/>
<dbReference type="InterPro" id="IPR036849">
    <property type="entry name" value="Enolase-like_C_sf"/>
</dbReference>
<dbReference type="PANTHER" id="PTHR13794">
    <property type="entry name" value="ENOLASE SUPERFAMILY, MANDELATE RACEMASE"/>
    <property type="match status" value="1"/>
</dbReference>
<keyword evidence="3" id="KW-0460">Magnesium</keyword>
<dbReference type="EMBL" id="LGSZ01000032">
    <property type="protein sequence ID" value="KPH81111.1"/>
    <property type="molecule type" value="Genomic_DNA"/>
</dbReference>
<evidence type="ECO:0000259" key="4">
    <source>
        <dbReference type="SMART" id="SM00922"/>
    </source>
</evidence>
<name>A0A0N1F6N4_9HYPH</name>
<dbReference type="PATRIC" id="fig|1526658.3.peg.662"/>
<evidence type="ECO:0000256" key="1">
    <source>
        <dbReference type="ARBA" id="ARBA00001946"/>
    </source>
</evidence>
<comment type="caution">
    <text evidence="5">The sequence shown here is derived from an EMBL/GenBank/DDBJ whole genome shotgun (WGS) entry which is preliminary data.</text>
</comment>
<dbReference type="SFLD" id="SFLDG00179">
    <property type="entry name" value="mandelate_racemase"/>
    <property type="match status" value="1"/>
</dbReference>
<dbReference type="GO" id="GO:0009063">
    <property type="term" value="P:amino acid catabolic process"/>
    <property type="evidence" value="ECO:0007669"/>
    <property type="project" value="InterPro"/>
</dbReference>
<evidence type="ECO:0000256" key="2">
    <source>
        <dbReference type="ARBA" id="ARBA00022723"/>
    </source>
</evidence>
<evidence type="ECO:0000313" key="6">
    <source>
        <dbReference type="Proteomes" id="UP000037822"/>
    </source>
</evidence>
<dbReference type="GO" id="GO:0016052">
    <property type="term" value="P:carbohydrate catabolic process"/>
    <property type="evidence" value="ECO:0007669"/>
    <property type="project" value="TreeGrafter"/>
</dbReference>
<dbReference type="InterPro" id="IPR029017">
    <property type="entry name" value="Enolase-like_N"/>
</dbReference>
<gene>
    <name evidence="5" type="ORF">AE618_09990</name>
</gene>